<name>A0AAW2EHS2_9HYME</name>
<evidence type="ECO:0008006" key="3">
    <source>
        <dbReference type="Google" id="ProtNLM"/>
    </source>
</evidence>
<reference evidence="1 2" key="1">
    <citation type="submission" date="2023-03" db="EMBL/GenBank/DDBJ databases">
        <title>High recombination rates correlate with genetic variation in Cardiocondyla obscurior ants.</title>
        <authorList>
            <person name="Errbii M."/>
        </authorList>
    </citation>
    <scope>NUCLEOTIDE SEQUENCE [LARGE SCALE GENOMIC DNA]</scope>
    <source>
        <strain evidence="1">Alpha-2009</strain>
        <tissue evidence="1">Whole body</tissue>
    </source>
</reference>
<comment type="caution">
    <text evidence="1">The sequence shown here is derived from an EMBL/GenBank/DDBJ whole genome shotgun (WGS) entry which is preliminary data.</text>
</comment>
<dbReference type="AlphaFoldDB" id="A0AAW2EHS2"/>
<protein>
    <recommendedName>
        <fullName evidence="3">Protein takeout</fullName>
    </recommendedName>
</protein>
<dbReference type="GO" id="GO:0005615">
    <property type="term" value="C:extracellular space"/>
    <property type="evidence" value="ECO:0007669"/>
    <property type="project" value="TreeGrafter"/>
</dbReference>
<dbReference type="InterPro" id="IPR010562">
    <property type="entry name" value="Haemolymph_juvenile_hormone-bd"/>
</dbReference>
<dbReference type="SMART" id="SM00700">
    <property type="entry name" value="JHBP"/>
    <property type="match status" value="1"/>
</dbReference>
<dbReference type="Gene3D" id="3.15.10.30">
    <property type="entry name" value="Haemolymph juvenile hormone binding protein"/>
    <property type="match status" value="1"/>
</dbReference>
<dbReference type="PANTHER" id="PTHR11008:SF41">
    <property type="entry name" value="RE70318P"/>
    <property type="match status" value="1"/>
</dbReference>
<proteinExistence type="predicted"/>
<gene>
    <name evidence="1" type="ORF">PUN28_018780</name>
</gene>
<keyword evidence="2" id="KW-1185">Reference proteome</keyword>
<dbReference type="EMBL" id="JADYXP020000024">
    <property type="protein sequence ID" value="KAL0101157.1"/>
    <property type="molecule type" value="Genomic_DNA"/>
</dbReference>
<accession>A0AAW2EHS2</accession>
<evidence type="ECO:0000313" key="2">
    <source>
        <dbReference type="Proteomes" id="UP001430953"/>
    </source>
</evidence>
<organism evidence="1 2">
    <name type="scientific">Cardiocondyla obscurior</name>
    <dbReference type="NCBI Taxonomy" id="286306"/>
    <lineage>
        <taxon>Eukaryota</taxon>
        <taxon>Metazoa</taxon>
        <taxon>Ecdysozoa</taxon>
        <taxon>Arthropoda</taxon>
        <taxon>Hexapoda</taxon>
        <taxon>Insecta</taxon>
        <taxon>Pterygota</taxon>
        <taxon>Neoptera</taxon>
        <taxon>Endopterygota</taxon>
        <taxon>Hymenoptera</taxon>
        <taxon>Apocrita</taxon>
        <taxon>Aculeata</taxon>
        <taxon>Formicoidea</taxon>
        <taxon>Formicidae</taxon>
        <taxon>Myrmicinae</taxon>
        <taxon>Cardiocondyla</taxon>
    </lineage>
</organism>
<evidence type="ECO:0000313" key="1">
    <source>
        <dbReference type="EMBL" id="KAL0101157.1"/>
    </source>
</evidence>
<dbReference type="Proteomes" id="UP001430953">
    <property type="component" value="Unassembled WGS sequence"/>
</dbReference>
<dbReference type="InterPro" id="IPR038606">
    <property type="entry name" value="To_sf"/>
</dbReference>
<dbReference type="PANTHER" id="PTHR11008">
    <property type="entry name" value="PROTEIN TAKEOUT-LIKE PROTEIN"/>
    <property type="match status" value="1"/>
</dbReference>
<dbReference type="Pfam" id="PF06585">
    <property type="entry name" value="JHBP"/>
    <property type="match status" value="1"/>
</dbReference>
<sequence>MFKSARHFNAKVIPTCATKILNKSIRNNTLTESSYIHVCSRRDPKLDQCILENIDNIKDKICEGIPELGVQPSNPFVLGRLIISDNPNSKISIKDAKVSGLCDFTIKFLHADIDKLHFDVDLLFRKIQMNATYDFDIRLLVPISQQGPVYITTENVDAKVNMDMKVTTKNGKKYVYMAKMKINLDIKGYNAEYGLNNAELNRLNQVIGNFIGNNQQEVISAFKPAIEEAVVKRILSLSNNIVKHFTFEELFPDRI</sequence>